<dbReference type="InterPro" id="IPR036188">
    <property type="entry name" value="FAD/NAD-bd_sf"/>
</dbReference>
<gene>
    <name evidence="4" type="ORF">GT755_24760</name>
</gene>
<comment type="caution">
    <text evidence="4">The sequence shown here is derived from an EMBL/GenBank/DDBJ whole genome shotgun (WGS) entry which is preliminary data.</text>
</comment>
<protein>
    <submittedName>
        <fullName evidence="4">NAD(P)-binding protein</fullName>
    </submittedName>
</protein>
<proteinExistence type="predicted"/>
<dbReference type="SUPFAM" id="SSF51905">
    <property type="entry name" value="FAD/NAD(P)-binding domain"/>
    <property type="match status" value="1"/>
</dbReference>
<dbReference type="GO" id="GO:0071949">
    <property type="term" value="F:FAD binding"/>
    <property type="evidence" value="ECO:0007669"/>
    <property type="project" value="InterPro"/>
</dbReference>
<dbReference type="GO" id="GO:0004497">
    <property type="term" value="F:monooxygenase activity"/>
    <property type="evidence" value="ECO:0007669"/>
    <property type="project" value="UniProtKB-KW"/>
</dbReference>
<evidence type="ECO:0000256" key="2">
    <source>
        <dbReference type="ARBA" id="ARBA00023033"/>
    </source>
</evidence>
<name>A0A7C9JE21_9ACTN</name>
<dbReference type="Pfam" id="PF01494">
    <property type="entry name" value="FAD_binding_3"/>
    <property type="match status" value="1"/>
</dbReference>
<dbReference type="AlphaFoldDB" id="A0A7C9JE21"/>
<keyword evidence="1" id="KW-0560">Oxidoreductase</keyword>
<dbReference type="PANTHER" id="PTHR13789:SF309">
    <property type="entry name" value="PUTATIVE (AFU_ORTHOLOGUE AFUA_6G14510)-RELATED"/>
    <property type="match status" value="1"/>
</dbReference>
<accession>A0A7C9JE21</accession>
<dbReference type="RefSeq" id="WP_161482006.1">
    <property type="nucleotide sequence ID" value="NZ_WXEW01000007.1"/>
</dbReference>
<organism evidence="4 5">
    <name type="scientific">Herbidospora solisilvae</name>
    <dbReference type="NCBI Taxonomy" id="2696284"/>
    <lineage>
        <taxon>Bacteria</taxon>
        <taxon>Bacillati</taxon>
        <taxon>Actinomycetota</taxon>
        <taxon>Actinomycetes</taxon>
        <taxon>Streptosporangiales</taxon>
        <taxon>Streptosporangiaceae</taxon>
        <taxon>Herbidospora</taxon>
    </lineage>
</organism>
<evidence type="ECO:0000259" key="3">
    <source>
        <dbReference type="Pfam" id="PF01494"/>
    </source>
</evidence>
<dbReference type="EMBL" id="WXEW01000007">
    <property type="protein sequence ID" value="NAS24884.1"/>
    <property type="molecule type" value="Genomic_DNA"/>
</dbReference>
<dbReference type="Gene3D" id="3.50.50.60">
    <property type="entry name" value="FAD/NAD(P)-binding domain"/>
    <property type="match status" value="1"/>
</dbReference>
<sequence length="369" mass="38615">MRHAVVVGAGIGGLTAAAALRQQGWAVTVLERAASIEPVGAGLAMAPNALRALDVIGVGDQVRKLAAFQGSGGIRTKTGKWLSRTSAEAAQERYGDPTVLLHRAVLVDLLAAQAPEIELNTTVESVTPDGVVTTAKGELSADLVVAADGLRSRIRGQLFPSLPGPVYTGVTSWRLITPTAGAQPSESWGDGQVFGVMPLAGDQVYAYATAPAPPGGSSPDELGDLKRLFAGWHDPIPAVLDRTDPAKVIRTDIFSLETAPPAFHSGRVALLGDAAHAMTPNLGQGACQAIEDAVTLAYTNDLESYSAARMPRTAPIVKRSRAIARITSWRNPVATAARNTMISLVGRLGTTAALRQMDSVFAWEPPVRP</sequence>
<dbReference type="PANTHER" id="PTHR13789">
    <property type="entry name" value="MONOOXYGENASE"/>
    <property type="match status" value="1"/>
</dbReference>
<feature type="domain" description="FAD-binding" evidence="3">
    <location>
        <begin position="4"/>
        <end position="297"/>
    </location>
</feature>
<dbReference type="InterPro" id="IPR002938">
    <property type="entry name" value="FAD-bd"/>
</dbReference>
<reference evidence="4 5" key="1">
    <citation type="submission" date="2020-01" db="EMBL/GenBank/DDBJ databases">
        <title>Herbidospora sp. NEAU-GS84 nov., a novel actinomycete isolated from soil.</title>
        <authorList>
            <person name="Han L."/>
        </authorList>
    </citation>
    <scope>NUCLEOTIDE SEQUENCE [LARGE SCALE GENOMIC DNA]</scope>
    <source>
        <strain evidence="4 5">NEAU-GS84</strain>
    </source>
</reference>
<dbReference type="InterPro" id="IPR050493">
    <property type="entry name" value="FAD-dep_Monooxygenase_BioMet"/>
</dbReference>
<evidence type="ECO:0000313" key="4">
    <source>
        <dbReference type="EMBL" id="NAS24884.1"/>
    </source>
</evidence>
<dbReference type="Proteomes" id="UP000479526">
    <property type="component" value="Unassembled WGS sequence"/>
</dbReference>
<evidence type="ECO:0000313" key="5">
    <source>
        <dbReference type="Proteomes" id="UP000479526"/>
    </source>
</evidence>
<keyword evidence="5" id="KW-1185">Reference proteome</keyword>
<keyword evidence="2" id="KW-0503">Monooxygenase</keyword>
<evidence type="ECO:0000256" key="1">
    <source>
        <dbReference type="ARBA" id="ARBA00023002"/>
    </source>
</evidence>
<dbReference type="PRINTS" id="PR00420">
    <property type="entry name" value="RNGMNOXGNASE"/>
</dbReference>